<keyword evidence="1" id="KW-0677">Repeat</keyword>
<dbReference type="PANTHER" id="PTHR44858">
    <property type="entry name" value="TETRATRICOPEPTIDE REPEAT PROTEIN 6"/>
    <property type="match status" value="1"/>
</dbReference>
<dbReference type="RefSeq" id="WP_139165289.1">
    <property type="nucleotide sequence ID" value="NZ_LN829119.1"/>
</dbReference>
<evidence type="ECO:0000256" key="3">
    <source>
        <dbReference type="PROSITE-ProRule" id="PRU00339"/>
    </source>
</evidence>
<evidence type="ECO:0000313" key="5">
    <source>
        <dbReference type="EMBL" id="CPR17332.1"/>
    </source>
</evidence>
<protein>
    <submittedName>
        <fullName evidence="5">Uncharacterized protein</fullName>
    </submittedName>
</protein>
<evidence type="ECO:0000256" key="2">
    <source>
        <dbReference type="ARBA" id="ARBA00022803"/>
    </source>
</evidence>
<name>A0A0D6JDS3_9HYPH</name>
<dbReference type="GO" id="GO:0009279">
    <property type="term" value="C:cell outer membrane"/>
    <property type="evidence" value="ECO:0007669"/>
    <property type="project" value="TreeGrafter"/>
</dbReference>
<gene>
    <name evidence="5" type="ORF">YBN1229_v1_1204</name>
</gene>
<dbReference type="OrthoDB" id="9814069at2"/>
<reference evidence="6" key="1">
    <citation type="submission" date="2015-02" db="EMBL/GenBank/DDBJ databases">
        <authorList>
            <person name="Chooi Y.-H."/>
        </authorList>
    </citation>
    <scope>NUCLEOTIDE SEQUENCE [LARGE SCALE GENOMIC DNA]</scope>
    <source>
        <strain evidence="6">strain Y</strain>
    </source>
</reference>
<dbReference type="KEGG" id="fil:BN1229_v1_1206"/>
<sequence length="214" mass="23328">MRHIFRVLGLTMVIATVTVGVSFASTEDHSVDCFGQDNERRISGCTELLQTPLPPGERSQALAMRALAYSLKGLYDLAIPDYDAAIEISPDFAIALNNRAWAYFKSGKPVEGAADVERALALTPQSPHALDTRAHIRQASGDIEGALRDYTQAMRYGGNRIVRLYQCGLQAAGLYDGFLDGIFSDKLRGALETCVRNTGCDPLPADEECRKLTS</sequence>
<feature type="signal peptide" evidence="4">
    <location>
        <begin position="1"/>
        <end position="24"/>
    </location>
</feature>
<dbReference type="Gene3D" id="1.25.40.10">
    <property type="entry name" value="Tetratricopeptide repeat domain"/>
    <property type="match status" value="1"/>
</dbReference>
<keyword evidence="4" id="KW-0732">Signal</keyword>
<dbReference type="InterPro" id="IPR050498">
    <property type="entry name" value="Ycf3"/>
</dbReference>
<dbReference type="KEGG" id="fiy:BN1229_v1_1204"/>
<evidence type="ECO:0000313" key="6">
    <source>
        <dbReference type="Proteomes" id="UP000033187"/>
    </source>
</evidence>
<dbReference type="SMART" id="SM00028">
    <property type="entry name" value="TPR"/>
    <property type="match status" value="3"/>
</dbReference>
<dbReference type="Pfam" id="PF13414">
    <property type="entry name" value="TPR_11"/>
    <property type="match status" value="1"/>
</dbReference>
<dbReference type="SUPFAM" id="SSF48452">
    <property type="entry name" value="TPR-like"/>
    <property type="match status" value="1"/>
</dbReference>
<accession>A0A0D6JDS3</accession>
<keyword evidence="6" id="KW-1185">Reference proteome</keyword>
<proteinExistence type="predicted"/>
<feature type="repeat" description="TPR" evidence="3">
    <location>
        <begin position="59"/>
        <end position="92"/>
    </location>
</feature>
<dbReference type="PANTHER" id="PTHR44858:SF1">
    <property type="entry name" value="UDP-N-ACETYLGLUCOSAMINE--PEPTIDE N-ACETYLGLUCOSAMINYLTRANSFERASE SPINDLY-RELATED"/>
    <property type="match status" value="1"/>
</dbReference>
<evidence type="ECO:0000256" key="1">
    <source>
        <dbReference type="ARBA" id="ARBA00022737"/>
    </source>
</evidence>
<dbReference type="GO" id="GO:0046813">
    <property type="term" value="P:receptor-mediated virion attachment to host cell"/>
    <property type="evidence" value="ECO:0007669"/>
    <property type="project" value="TreeGrafter"/>
</dbReference>
<dbReference type="InterPro" id="IPR019734">
    <property type="entry name" value="TPR_rpt"/>
</dbReference>
<evidence type="ECO:0000256" key="4">
    <source>
        <dbReference type="SAM" id="SignalP"/>
    </source>
</evidence>
<keyword evidence="2 3" id="KW-0802">TPR repeat</keyword>
<dbReference type="AlphaFoldDB" id="A0A0D6JDS3"/>
<feature type="chain" id="PRO_5002306174" evidence="4">
    <location>
        <begin position="25"/>
        <end position="214"/>
    </location>
</feature>
<dbReference type="EMBL" id="LN829119">
    <property type="protein sequence ID" value="CPR17332.1"/>
    <property type="molecule type" value="Genomic_DNA"/>
</dbReference>
<dbReference type="Proteomes" id="UP000033187">
    <property type="component" value="Chromosome 1"/>
</dbReference>
<organism evidence="5 6">
    <name type="scientific">Candidatus Filomicrobium marinum</name>
    <dbReference type="NCBI Taxonomy" id="1608628"/>
    <lineage>
        <taxon>Bacteria</taxon>
        <taxon>Pseudomonadati</taxon>
        <taxon>Pseudomonadota</taxon>
        <taxon>Alphaproteobacteria</taxon>
        <taxon>Hyphomicrobiales</taxon>
        <taxon>Hyphomicrobiaceae</taxon>
        <taxon>Filomicrobium</taxon>
    </lineage>
</organism>
<dbReference type="PROSITE" id="PS50005">
    <property type="entry name" value="TPR"/>
    <property type="match status" value="1"/>
</dbReference>
<dbReference type="InterPro" id="IPR011990">
    <property type="entry name" value="TPR-like_helical_dom_sf"/>
</dbReference>